<evidence type="ECO:0000313" key="2">
    <source>
        <dbReference type="Proteomes" id="UP001239111"/>
    </source>
</evidence>
<reference evidence="1" key="1">
    <citation type="submission" date="2023-04" db="EMBL/GenBank/DDBJ databases">
        <title>A chromosome-level genome assembly of the parasitoid wasp Eretmocerus hayati.</title>
        <authorList>
            <person name="Zhong Y."/>
            <person name="Liu S."/>
            <person name="Liu Y."/>
        </authorList>
    </citation>
    <scope>NUCLEOTIDE SEQUENCE</scope>
    <source>
        <strain evidence="1">ZJU_SS_LIU_2023</strain>
    </source>
</reference>
<accession>A0ACC2PLU1</accession>
<name>A0ACC2PLU1_9HYME</name>
<organism evidence="1 2">
    <name type="scientific">Eretmocerus hayati</name>
    <dbReference type="NCBI Taxonomy" id="131215"/>
    <lineage>
        <taxon>Eukaryota</taxon>
        <taxon>Metazoa</taxon>
        <taxon>Ecdysozoa</taxon>
        <taxon>Arthropoda</taxon>
        <taxon>Hexapoda</taxon>
        <taxon>Insecta</taxon>
        <taxon>Pterygota</taxon>
        <taxon>Neoptera</taxon>
        <taxon>Endopterygota</taxon>
        <taxon>Hymenoptera</taxon>
        <taxon>Apocrita</taxon>
        <taxon>Proctotrupomorpha</taxon>
        <taxon>Chalcidoidea</taxon>
        <taxon>Aphelinidae</taxon>
        <taxon>Aphelininae</taxon>
        <taxon>Eretmocerus</taxon>
    </lineage>
</organism>
<protein>
    <submittedName>
        <fullName evidence="1">Uncharacterized protein</fullName>
    </submittedName>
</protein>
<gene>
    <name evidence="1" type="ORF">QAD02_020144</name>
</gene>
<sequence length="152" mass="16707">MANTRNQNRCSSNKVLRLSLYIRTSGGCVIGSTADSADDRVGIRKRDGRHRASEEIADAHTKTQRGIRGFQFTEFPAECHGLSLMMGIFPEGPFRVSLSGRLCRGAGWPRLLFKKDLEPLAVLDVVDSSEATVIILTEEFDLVPNATPARST</sequence>
<dbReference type="Proteomes" id="UP001239111">
    <property type="component" value="Chromosome 1"/>
</dbReference>
<keyword evidence="2" id="KW-1185">Reference proteome</keyword>
<comment type="caution">
    <text evidence="1">The sequence shown here is derived from an EMBL/GenBank/DDBJ whole genome shotgun (WGS) entry which is preliminary data.</text>
</comment>
<evidence type="ECO:0000313" key="1">
    <source>
        <dbReference type="EMBL" id="KAJ8684352.1"/>
    </source>
</evidence>
<dbReference type="EMBL" id="CM056741">
    <property type="protein sequence ID" value="KAJ8684352.1"/>
    <property type="molecule type" value="Genomic_DNA"/>
</dbReference>
<proteinExistence type="predicted"/>